<proteinExistence type="predicted"/>
<comment type="caution">
    <text evidence="1">The sequence shown here is derived from an EMBL/GenBank/DDBJ whole genome shotgun (WGS) entry which is preliminary data.</text>
</comment>
<gene>
    <name evidence="1" type="ORF">G5A70_00390</name>
</gene>
<dbReference type="RefSeq" id="WP_173747153.1">
    <property type="nucleotide sequence ID" value="NZ_JAAITA010000001.1"/>
</dbReference>
<reference evidence="1 2" key="1">
    <citation type="journal article" date="2020" name="Cell Host Microbe">
        <title>Functional and Genomic Variation between Human-Derived Isolates of Lachnospiraceae Reveals Inter- and Intra-Species Diversity.</title>
        <authorList>
            <person name="Sorbara M.T."/>
            <person name="Littmann E.R."/>
            <person name="Fontana E."/>
            <person name="Moody T.U."/>
            <person name="Kohout C.E."/>
            <person name="Gjonbalaj M."/>
            <person name="Eaton V."/>
            <person name="Seok R."/>
            <person name="Leiner I.M."/>
            <person name="Pamer E.G."/>
        </authorList>
    </citation>
    <scope>NUCLEOTIDE SEQUENCE [LARGE SCALE GENOMIC DNA]</scope>
    <source>
        <strain evidence="1 2">MSK.15.26</strain>
    </source>
</reference>
<sequence length="121" mass="14616">MERKDSAQIEFKRQKEQEMVGKMMVLYCKSKHGGKAFKERGLCPQCRELLDYAEWKIRKCPFMEEKTFCSNCRVHCYKKEMRERIRQVMVFSGPRMLLYAPKAAIWHVICTLREKRKMKND</sequence>
<dbReference type="EMBL" id="JAAITA010000001">
    <property type="protein sequence ID" value="NSJ84671.1"/>
    <property type="molecule type" value="Genomic_DNA"/>
</dbReference>
<accession>A0ABX2I2S1</accession>
<dbReference type="NCBIfam" id="NF007714">
    <property type="entry name" value="PRK10410.1-2"/>
    <property type="match status" value="1"/>
</dbReference>
<dbReference type="Pfam" id="PF11756">
    <property type="entry name" value="YgbA_NO"/>
    <property type="match status" value="1"/>
</dbReference>
<keyword evidence="2" id="KW-1185">Reference proteome</keyword>
<evidence type="ECO:0000313" key="2">
    <source>
        <dbReference type="Proteomes" id="UP000822142"/>
    </source>
</evidence>
<protein>
    <submittedName>
        <fullName evidence="1">Nitrous oxide-stimulated promoter family protein</fullName>
    </submittedName>
</protein>
<dbReference type="Proteomes" id="UP000822142">
    <property type="component" value="Unassembled WGS sequence"/>
</dbReference>
<name>A0ABX2I2S1_BLAHA</name>
<organism evidence="1 2">
    <name type="scientific">Blautia hansenii</name>
    <name type="common">Ruminococcus hansenii</name>
    <dbReference type="NCBI Taxonomy" id="1322"/>
    <lineage>
        <taxon>Bacteria</taxon>
        <taxon>Bacillati</taxon>
        <taxon>Bacillota</taxon>
        <taxon>Clostridia</taxon>
        <taxon>Lachnospirales</taxon>
        <taxon>Lachnospiraceae</taxon>
        <taxon>Blautia</taxon>
    </lineage>
</organism>
<dbReference type="InterPro" id="IPR020483">
    <property type="entry name" value="Uncharacterised_YgbA"/>
</dbReference>
<evidence type="ECO:0000313" key="1">
    <source>
        <dbReference type="EMBL" id="NSJ84671.1"/>
    </source>
</evidence>